<dbReference type="EMBL" id="JACHHT010000002">
    <property type="protein sequence ID" value="MBB6522306.1"/>
    <property type="molecule type" value="Genomic_DNA"/>
</dbReference>
<dbReference type="InterPro" id="IPR047057">
    <property type="entry name" value="MerR_fam"/>
</dbReference>
<dbReference type="Proteomes" id="UP000528457">
    <property type="component" value="Unassembled WGS sequence"/>
</dbReference>
<keyword evidence="1" id="KW-0678">Repressor</keyword>
<dbReference type="InterPro" id="IPR000551">
    <property type="entry name" value="MerR-type_HTH_dom"/>
</dbReference>
<proteinExistence type="predicted"/>
<accession>A0A7X0JW02</accession>
<dbReference type="RefSeq" id="WP_166846184.1">
    <property type="nucleotide sequence ID" value="NZ_JAAONY010000002.1"/>
</dbReference>
<dbReference type="Gene3D" id="1.10.1660.10">
    <property type="match status" value="1"/>
</dbReference>
<dbReference type="Pfam" id="PF13411">
    <property type="entry name" value="MerR_1"/>
    <property type="match status" value="1"/>
</dbReference>
<keyword evidence="4" id="KW-0804">Transcription</keyword>
<comment type="caution">
    <text evidence="6">The sequence shown here is derived from an EMBL/GenBank/DDBJ whole genome shotgun (WGS) entry which is preliminary data.</text>
</comment>
<keyword evidence="7" id="KW-1185">Reference proteome</keyword>
<evidence type="ECO:0000256" key="1">
    <source>
        <dbReference type="ARBA" id="ARBA00022491"/>
    </source>
</evidence>
<dbReference type="PROSITE" id="PS50937">
    <property type="entry name" value="HTH_MERR_2"/>
    <property type="match status" value="1"/>
</dbReference>
<dbReference type="GO" id="GO:0003700">
    <property type="term" value="F:DNA-binding transcription factor activity"/>
    <property type="evidence" value="ECO:0007669"/>
    <property type="project" value="InterPro"/>
</dbReference>
<dbReference type="InterPro" id="IPR009061">
    <property type="entry name" value="DNA-bd_dom_put_sf"/>
</dbReference>
<evidence type="ECO:0000259" key="5">
    <source>
        <dbReference type="PROSITE" id="PS50937"/>
    </source>
</evidence>
<dbReference type="AlphaFoldDB" id="A0A7X0JW02"/>
<dbReference type="PANTHER" id="PTHR30204:SF69">
    <property type="entry name" value="MERR-FAMILY TRANSCRIPTIONAL REGULATOR"/>
    <property type="match status" value="1"/>
</dbReference>
<evidence type="ECO:0000256" key="3">
    <source>
        <dbReference type="ARBA" id="ARBA00023125"/>
    </source>
</evidence>
<reference evidence="6 7" key="1">
    <citation type="submission" date="2020-08" db="EMBL/GenBank/DDBJ databases">
        <title>Genomic Encyclopedia of Type Strains, Phase IV (KMG-IV): sequencing the most valuable type-strain genomes for metagenomic binning, comparative biology and taxonomic classification.</title>
        <authorList>
            <person name="Goeker M."/>
        </authorList>
    </citation>
    <scope>NUCLEOTIDE SEQUENCE [LARGE SCALE GENOMIC DNA]</scope>
    <source>
        <strain evidence="6 7">DSM 22368</strain>
    </source>
</reference>
<dbReference type="SUPFAM" id="SSF46955">
    <property type="entry name" value="Putative DNA-binding domain"/>
    <property type="match status" value="1"/>
</dbReference>
<dbReference type="GO" id="GO:0003677">
    <property type="term" value="F:DNA binding"/>
    <property type="evidence" value="ECO:0007669"/>
    <property type="project" value="UniProtKB-KW"/>
</dbReference>
<evidence type="ECO:0000256" key="4">
    <source>
        <dbReference type="ARBA" id="ARBA00023163"/>
    </source>
</evidence>
<keyword evidence="2" id="KW-0805">Transcription regulation</keyword>
<feature type="domain" description="HTH merR-type" evidence="5">
    <location>
        <begin position="1"/>
        <end position="71"/>
    </location>
</feature>
<evidence type="ECO:0000313" key="6">
    <source>
        <dbReference type="EMBL" id="MBB6522306.1"/>
    </source>
</evidence>
<sequence>MLIGELCKKLDISKHTIRHYEELGLIYADARKAGTRSYKNYRADTVERLEMIEEGKAFGLSLKQIKPLLDLFMENKLSESQSKQIVVDQLASVEKQIAGLEQIKARLKTKLATYGNPSTENC</sequence>
<gene>
    <name evidence="6" type="ORF">HNR48_002591</name>
</gene>
<protein>
    <submittedName>
        <fullName evidence="6">DNA-binding transcriptional MerR regulator</fullName>
    </submittedName>
</protein>
<dbReference type="PANTHER" id="PTHR30204">
    <property type="entry name" value="REDOX-CYCLING DRUG-SENSING TRANSCRIPTIONAL ACTIVATOR SOXR"/>
    <property type="match status" value="1"/>
</dbReference>
<dbReference type="SMART" id="SM00422">
    <property type="entry name" value="HTH_MERR"/>
    <property type="match status" value="1"/>
</dbReference>
<evidence type="ECO:0000256" key="2">
    <source>
        <dbReference type="ARBA" id="ARBA00023015"/>
    </source>
</evidence>
<dbReference type="InParanoid" id="A0A7X0JW02"/>
<evidence type="ECO:0000313" key="7">
    <source>
        <dbReference type="Proteomes" id="UP000528457"/>
    </source>
</evidence>
<organism evidence="6 7">
    <name type="scientific">Pseudoteredinibacter isoporae</name>
    <dbReference type="NCBI Taxonomy" id="570281"/>
    <lineage>
        <taxon>Bacteria</taxon>
        <taxon>Pseudomonadati</taxon>
        <taxon>Pseudomonadota</taxon>
        <taxon>Gammaproteobacteria</taxon>
        <taxon>Cellvibrionales</taxon>
        <taxon>Cellvibrionaceae</taxon>
        <taxon>Pseudoteredinibacter</taxon>
    </lineage>
</organism>
<keyword evidence="3 6" id="KW-0238">DNA-binding</keyword>
<name>A0A7X0JW02_9GAMM</name>